<feature type="chain" id="PRO_5013291922" evidence="1">
    <location>
        <begin position="23"/>
        <end position="193"/>
    </location>
</feature>
<dbReference type="AlphaFoldDB" id="A0A1N6G7S2"/>
<dbReference type="Gene3D" id="3.90.1340.10">
    <property type="entry name" value="Phage tail collar domain"/>
    <property type="match status" value="1"/>
</dbReference>
<dbReference type="InterPro" id="IPR037053">
    <property type="entry name" value="Phage_tail_collar_dom_sf"/>
</dbReference>
<organism evidence="3 4">
    <name type="scientific">Epilithonimonas zeae</name>
    <dbReference type="NCBI Taxonomy" id="1416779"/>
    <lineage>
        <taxon>Bacteria</taxon>
        <taxon>Pseudomonadati</taxon>
        <taxon>Bacteroidota</taxon>
        <taxon>Flavobacteriia</taxon>
        <taxon>Flavobacteriales</taxon>
        <taxon>Weeksellaceae</taxon>
        <taxon>Chryseobacterium group</taxon>
        <taxon>Epilithonimonas</taxon>
    </lineage>
</organism>
<keyword evidence="1" id="KW-0732">Signal</keyword>
<dbReference type="STRING" id="1416779.SAMN05444409_1699"/>
<gene>
    <name evidence="3" type="ORF">SAMN05444409_1699</name>
</gene>
<name>A0A1N6G7S2_9FLAO</name>
<feature type="signal peptide" evidence="1">
    <location>
        <begin position="1"/>
        <end position="22"/>
    </location>
</feature>
<proteinExistence type="predicted"/>
<evidence type="ECO:0000256" key="1">
    <source>
        <dbReference type="SAM" id="SignalP"/>
    </source>
</evidence>
<dbReference type="OrthoDB" id="9810174at2"/>
<keyword evidence="4" id="KW-1185">Reference proteome</keyword>
<reference evidence="4" key="1">
    <citation type="submission" date="2016-11" db="EMBL/GenBank/DDBJ databases">
        <authorList>
            <person name="Varghese N."/>
            <person name="Submissions S."/>
        </authorList>
    </citation>
    <scope>NUCLEOTIDE SEQUENCE [LARGE SCALE GENOMIC DNA]</scope>
    <source>
        <strain evidence="4">DSM 27623</strain>
    </source>
</reference>
<dbReference type="EMBL" id="FSRK01000001">
    <property type="protein sequence ID" value="SIO03575.1"/>
    <property type="molecule type" value="Genomic_DNA"/>
</dbReference>
<feature type="domain" description="Phage tail collar" evidence="2">
    <location>
        <begin position="27"/>
        <end position="83"/>
    </location>
</feature>
<evidence type="ECO:0000313" key="4">
    <source>
        <dbReference type="Proteomes" id="UP000185207"/>
    </source>
</evidence>
<accession>A0A1N6G7S2</accession>
<evidence type="ECO:0000259" key="2">
    <source>
        <dbReference type="Pfam" id="PF07484"/>
    </source>
</evidence>
<sequence>MKKFKLLIIGAFMITVKISAQSEPFVGQIMFVPYNFAPVGWRDCDGSILSIAEYSTLFQLIGTTYGGNGQTTFALPDMRGRVVIDDGNGAGLSPYVLGQKGGTETVTLTVNQMPSHTHNVVGSNLNGNSSSPTNAVPANTRILDPEYSDATSDTTMKTNTVSNNGGSQPHNNMMPTTAMKCVIATEGIFPSQN</sequence>
<dbReference type="RefSeq" id="WP_083600704.1">
    <property type="nucleotide sequence ID" value="NZ_FSRK01000001.1"/>
</dbReference>
<protein>
    <submittedName>
        <fullName evidence="3">Microcystin-dependent protein</fullName>
    </submittedName>
</protein>
<dbReference type="Pfam" id="PF07484">
    <property type="entry name" value="Collar"/>
    <property type="match status" value="1"/>
</dbReference>
<dbReference type="Proteomes" id="UP000185207">
    <property type="component" value="Unassembled WGS sequence"/>
</dbReference>
<dbReference type="InterPro" id="IPR011083">
    <property type="entry name" value="Phage_tail_collar_dom"/>
</dbReference>
<evidence type="ECO:0000313" key="3">
    <source>
        <dbReference type="EMBL" id="SIO03575.1"/>
    </source>
</evidence>
<dbReference type="SUPFAM" id="SSF88874">
    <property type="entry name" value="Receptor-binding domain of short tail fibre protein gp12"/>
    <property type="match status" value="1"/>
</dbReference>